<keyword evidence="4" id="KW-1185">Reference proteome</keyword>
<dbReference type="AlphaFoldDB" id="A0A934RDK7"/>
<comment type="similarity">
    <text evidence="1">Belongs to the metallo-dependent hydrolases superfamily.</text>
</comment>
<dbReference type="Pfam" id="PF04909">
    <property type="entry name" value="Amidohydro_2"/>
    <property type="match status" value="1"/>
</dbReference>
<evidence type="ECO:0000259" key="2">
    <source>
        <dbReference type="Pfam" id="PF04909"/>
    </source>
</evidence>
<name>A0A934RDK7_9BACT</name>
<evidence type="ECO:0000256" key="1">
    <source>
        <dbReference type="ARBA" id="ARBA00038310"/>
    </source>
</evidence>
<protein>
    <submittedName>
        <fullName evidence="3">Amidohydrolase family protein</fullName>
    </submittedName>
</protein>
<feature type="domain" description="Amidohydrolase-related" evidence="2">
    <location>
        <begin position="2"/>
        <end position="275"/>
    </location>
</feature>
<evidence type="ECO:0000313" key="3">
    <source>
        <dbReference type="EMBL" id="MBK1826470.1"/>
    </source>
</evidence>
<dbReference type="RefSeq" id="WP_200277461.1">
    <property type="nucleotide sequence ID" value="NZ_JAENII010000003.1"/>
</dbReference>
<comment type="caution">
    <text evidence="3">The sequence shown here is derived from an EMBL/GenBank/DDBJ whole genome shotgun (WGS) entry which is preliminary data.</text>
</comment>
<gene>
    <name evidence="3" type="ORF">JIN81_05535</name>
</gene>
<reference evidence="3" key="1">
    <citation type="submission" date="2021-01" db="EMBL/GenBank/DDBJ databases">
        <title>Modified the classification status of verrucomicrobia.</title>
        <authorList>
            <person name="Feng X."/>
        </authorList>
    </citation>
    <scope>NUCLEOTIDE SEQUENCE</scope>
    <source>
        <strain evidence="3">KCTC 22201</strain>
    </source>
</reference>
<dbReference type="Gene3D" id="3.20.20.140">
    <property type="entry name" value="Metal-dependent hydrolases"/>
    <property type="match status" value="1"/>
</dbReference>
<dbReference type="InterPro" id="IPR052350">
    <property type="entry name" value="Metallo-dep_Lactonases"/>
</dbReference>
<evidence type="ECO:0000313" key="4">
    <source>
        <dbReference type="Proteomes" id="UP000658278"/>
    </source>
</evidence>
<dbReference type="EMBL" id="JAENII010000003">
    <property type="protein sequence ID" value="MBK1826470.1"/>
    <property type="molecule type" value="Genomic_DNA"/>
</dbReference>
<accession>A0A934RDK7</accession>
<dbReference type="PANTHER" id="PTHR43569">
    <property type="entry name" value="AMIDOHYDROLASE"/>
    <property type="match status" value="1"/>
</dbReference>
<dbReference type="InterPro" id="IPR032466">
    <property type="entry name" value="Metal_Hydrolase"/>
</dbReference>
<dbReference type="SUPFAM" id="SSF51556">
    <property type="entry name" value="Metallo-dependent hydrolases"/>
    <property type="match status" value="1"/>
</dbReference>
<organism evidence="3 4">
    <name type="scientific">Haloferula rosea</name>
    <dbReference type="NCBI Taxonomy" id="490093"/>
    <lineage>
        <taxon>Bacteria</taxon>
        <taxon>Pseudomonadati</taxon>
        <taxon>Verrucomicrobiota</taxon>
        <taxon>Verrucomicrobiia</taxon>
        <taxon>Verrucomicrobiales</taxon>
        <taxon>Verrucomicrobiaceae</taxon>
        <taxon>Haloferula</taxon>
    </lineage>
</organism>
<dbReference type="Proteomes" id="UP000658278">
    <property type="component" value="Unassembled WGS sequence"/>
</dbReference>
<dbReference type="PANTHER" id="PTHR43569:SF2">
    <property type="entry name" value="AMIDOHYDROLASE-RELATED DOMAIN-CONTAINING PROTEIN"/>
    <property type="match status" value="1"/>
</dbReference>
<sequence>MIDAHHHLWSYSKEEYPWIPAKSPLATDQLLPELETETEQAGVDGSIVVQARQELEESDFLLALADQSDVIRGVVGWVPLTDESVGTELTRLASLEKFKGVRHVLQDEPDEYFRLGTFHRGLSMLPSHDLRYDLLIYQRQLPVALELVDQVPELGIILDHLAKPEARNGRVEEDWRRGMRELARRDHLLGVKFSGLVTEFPEDPIDPATVRAYFEETLEIFGTDRVMFGTDWPVCLLRLGSYSEWADTVRDLVAALSPDERKAILGGNATRTYRLSA</sequence>
<proteinExistence type="inferred from homology"/>
<dbReference type="GO" id="GO:0016787">
    <property type="term" value="F:hydrolase activity"/>
    <property type="evidence" value="ECO:0007669"/>
    <property type="project" value="InterPro"/>
</dbReference>
<dbReference type="InterPro" id="IPR006680">
    <property type="entry name" value="Amidohydro-rel"/>
</dbReference>